<reference evidence="1 2" key="1">
    <citation type="journal article" date="2019" name="Genome Biol. Evol.">
        <title>Insights into the evolution of the New World diploid cottons (Gossypium, subgenus Houzingenia) based on genome sequencing.</title>
        <authorList>
            <person name="Grover C.E."/>
            <person name="Arick M.A. 2nd"/>
            <person name="Thrash A."/>
            <person name="Conover J.L."/>
            <person name="Sanders W.S."/>
            <person name="Peterson D.G."/>
            <person name="Frelichowski J.E."/>
            <person name="Scheffler J.A."/>
            <person name="Scheffler B.E."/>
            <person name="Wendel J.F."/>
        </authorList>
    </citation>
    <scope>NUCLEOTIDE SEQUENCE [LARGE SCALE GENOMIC DNA]</scope>
    <source>
        <strain evidence="1">8</strain>
        <tissue evidence="1">Leaf</tissue>
    </source>
</reference>
<gene>
    <name evidence="1" type="ORF">Gorai_024301</name>
</gene>
<organism evidence="1 2">
    <name type="scientific">Gossypium raimondii</name>
    <name type="common">Peruvian cotton</name>
    <name type="synonym">Gossypium klotzschianum subsp. raimondii</name>
    <dbReference type="NCBI Taxonomy" id="29730"/>
    <lineage>
        <taxon>Eukaryota</taxon>
        <taxon>Viridiplantae</taxon>
        <taxon>Streptophyta</taxon>
        <taxon>Embryophyta</taxon>
        <taxon>Tracheophyta</taxon>
        <taxon>Spermatophyta</taxon>
        <taxon>Magnoliopsida</taxon>
        <taxon>eudicotyledons</taxon>
        <taxon>Gunneridae</taxon>
        <taxon>Pentapetalae</taxon>
        <taxon>rosids</taxon>
        <taxon>malvids</taxon>
        <taxon>Malvales</taxon>
        <taxon>Malvaceae</taxon>
        <taxon>Malvoideae</taxon>
        <taxon>Gossypium</taxon>
    </lineage>
</organism>
<feature type="non-terminal residue" evidence="1">
    <location>
        <position position="1"/>
    </location>
</feature>
<name>A0A7J8NZA3_GOSRA</name>
<evidence type="ECO:0000313" key="2">
    <source>
        <dbReference type="Proteomes" id="UP000593578"/>
    </source>
</evidence>
<evidence type="ECO:0000313" key="1">
    <source>
        <dbReference type="EMBL" id="MBA0582150.1"/>
    </source>
</evidence>
<protein>
    <submittedName>
        <fullName evidence="1">Uncharacterized protein</fullName>
    </submittedName>
</protein>
<proteinExistence type="predicted"/>
<dbReference type="AlphaFoldDB" id="A0A7J8NZA3"/>
<sequence length="173" mass="19728">MENELTDLSLDDGEEDVLLIPNESGSQSVEVQVHELPMGLFSKIVARQLGDCIENSWNMIQRWSYRHNDSYQIMMSKREELVELGRDLSLRAQFGRVVAMYSVWLIEEGAEGLRVTFGVNGSEIQCSRQIDIEHDAKETPIKGVDGKKRSRKESENLLVFGVEDSILGRKERL</sequence>
<dbReference type="EMBL" id="JABEZZ010000003">
    <property type="protein sequence ID" value="MBA0582150.1"/>
    <property type="molecule type" value="Genomic_DNA"/>
</dbReference>
<accession>A0A7J8NZA3</accession>
<dbReference type="Proteomes" id="UP000593578">
    <property type="component" value="Unassembled WGS sequence"/>
</dbReference>
<comment type="caution">
    <text evidence="1">The sequence shown here is derived from an EMBL/GenBank/DDBJ whole genome shotgun (WGS) entry which is preliminary data.</text>
</comment>